<name>A0A2W1NCC6_9FLAO</name>
<keyword evidence="2" id="KW-1185">Reference proteome</keyword>
<dbReference type="OrthoDB" id="1121837at2"/>
<accession>A0A2W1NCC6</accession>
<dbReference type="Proteomes" id="UP000249248">
    <property type="component" value="Unassembled WGS sequence"/>
</dbReference>
<proteinExistence type="predicted"/>
<dbReference type="AlphaFoldDB" id="A0A2W1NCC6"/>
<dbReference type="Pfam" id="PF14114">
    <property type="entry name" value="DUF4286"/>
    <property type="match status" value="1"/>
</dbReference>
<dbReference type="EMBL" id="QKSB01000005">
    <property type="protein sequence ID" value="PZE17015.1"/>
    <property type="molecule type" value="Genomic_DNA"/>
</dbReference>
<gene>
    <name evidence="1" type="ORF">DNU06_09710</name>
</gene>
<organism evidence="1 2">
    <name type="scientific">Putridiphycobacter roseus</name>
    <dbReference type="NCBI Taxonomy" id="2219161"/>
    <lineage>
        <taxon>Bacteria</taxon>
        <taxon>Pseudomonadati</taxon>
        <taxon>Bacteroidota</taxon>
        <taxon>Flavobacteriia</taxon>
        <taxon>Flavobacteriales</taxon>
        <taxon>Crocinitomicaceae</taxon>
        <taxon>Putridiphycobacter</taxon>
    </lineage>
</organism>
<reference evidence="1 2" key="1">
    <citation type="submission" date="2018-06" db="EMBL/GenBank/DDBJ databases">
        <title>The draft genome sequence of Crocinitomix sp. SM1701.</title>
        <authorList>
            <person name="Zhang X."/>
        </authorList>
    </citation>
    <scope>NUCLEOTIDE SEQUENCE [LARGE SCALE GENOMIC DNA]</scope>
    <source>
        <strain evidence="1 2">SM1701</strain>
    </source>
</reference>
<dbReference type="RefSeq" id="WP_111063118.1">
    <property type="nucleotide sequence ID" value="NZ_JBHUCU010000032.1"/>
</dbReference>
<protein>
    <submittedName>
        <fullName evidence="1">DUF4286 domain-containing protein</fullName>
    </submittedName>
</protein>
<evidence type="ECO:0000313" key="2">
    <source>
        <dbReference type="Proteomes" id="UP000249248"/>
    </source>
</evidence>
<comment type="caution">
    <text evidence="1">The sequence shown here is derived from an EMBL/GenBank/DDBJ whole genome shotgun (WGS) entry which is preliminary data.</text>
</comment>
<evidence type="ECO:0000313" key="1">
    <source>
        <dbReference type="EMBL" id="PZE17015.1"/>
    </source>
</evidence>
<sequence length="105" mass="12071">MKIIYNVTVSIDHDVQAEWLTWMKVDHIPAVLATGCFLEAKLSKILAEESGGLAYSIQYLCQDADTLEMYQEKHAPELQNIHHAKYLGKYAAFRTILRVEEVFKK</sequence>
<dbReference type="InterPro" id="IPR025563">
    <property type="entry name" value="DUF4286"/>
</dbReference>